<protein>
    <submittedName>
        <fullName evidence="6">Protein PTHB1-like</fullName>
    </submittedName>
</protein>
<dbReference type="GO" id="GO:0034464">
    <property type="term" value="C:BBSome"/>
    <property type="evidence" value="ECO:0007669"/>
    <property type="project" value="InterPro"/>
</dbReference>
<dbReference type="PANTHER" id="PTHR20991">
    <property type="entry name" value="PARATHYROID HORMONE-RESPONSIVE B1 GENE"/>
    <property type="match status" value="1"/>
</dbReference>
<dbReference type="InParanoid" id="A0A6P3FMQ1"/>
<evidence type="ECO:0000313" key="5">
    <source>
        <dbReference type="Proteomes" id="UP000515203"/>
    </source>
</evidence>
<keyword evidence="1" id="KW-0175">Coiled coil</keyword>
<dbReference type="InterPro" id="IPR026511">
    <property type="entry name" value="PTHB1"/>
</dbReference>
<name>A0A6P3FMQ1_OCTDE</name>
<organism evidence="5 6">
    <name type="scientific">Octodon degus</name>
    <name type="common">Degu</name>
    <name type="synonym">Sciurus degus</name>
    <dbReference type="NCBI Taxonomy" id="10160"/>
    <lineage>
        <taxon>Eukaryota</taxon>
        <taxon>Metazoa</taxon>
        <taxon>Chordata</taxon>
        <taxon>Craniata</taxon>
        <taxon>Vertebrata</taxon>
        <taxon>Euteleostomi</taxon>
        <taxon>Mammalia</taxon>
        <taxon>Eutheria</taxon>
        <taxon>Euarchontoglires</taxon>
        <taxon>Glires</taxon>
        <taxon>Rodentia</taxon>
        <taxon>Hystricomorpha</taxon>
        <taxon>Octodontidae</taxon>
        <taxon>Octodon</taxon>
    </lineage>
</organism>
<feature type="domain" description="PTHB1 GAE" evidence="3">
    <location>
        <begin position="177"/>
        <end position="267"/>
    </location>
</feature>
<dbReference type="Pfam" id="PF14728">
    <property type="entry name" value="PTHB1_GAE"/>
    <property type="match status" value="1"/>
</dbReference>
<reference evidence="6" key="1">
    <citation type="submission" date="2025-08" db="UniProtKB">
        <authorList>
            <consortium name="RefSeq"/>
        </authorList>
    </citation>
    <scope>IDENTIFICATION</scope>
</reference>
<gene>
    <name evidence="6" type="primary">LOC101567364</name>
</gene>
<dbReference type="InterPro" id="IPR028074">
    <property type="entry name" value="PHTB1_GAE_dom"/>
</dbReference>
<evidence type="ECO:0000259" key="4">
    <source>
        <dbReference type="Pfam" id="PF23337"/>
    </source>
</evidence>
<evidence type="ECO:0000313" key="6">
    <source>
        <dbReference type="RefSeq" id="XP_004648760.2"/>
    </source>
</evidence>
<dbReference type="AlphaFoldDB" id="A0A6P3FMQ1"/>
<keyword evidence="5" id="KW-1185">Reference proteome</keyword>
<dbReference type="Pfam" id="PF23337">
    <property type="entry name" value="PTHB1_pf"/>
    <property type="match status" value="1"/>
</dbReference>
<accession>A0A6P3FMQ1</accession>
<dbReference type="InterPro" id="IPR055362">
    <property type="entry name" value="PTHB1_pf_dom"/>
</dbReference>
<evidence type="ECO:0000259" key="2">
    <source>
        <dbReference type="Pfam" id="PF14727"/>
    </source>
</evidence>
<dbReference type="Pfam" id="PF14727">
    <property type="entry name" value="PHTB1_N"/>
    <property type="match status" value="1"/>
</dbReference>
<feature type="domain" description="PTHB1 N-terminal" evidence="2">
    <location>
        <begin position="57"/>
        <end position="104"/>
    </location>
</feature>
<sequence length="309" mass="33883">MQQLAAPLPLQAALQDCRVRSAAAELGLPYSHSPSATVNITCKDFPHLYVKAGLSESVVWHSTSSTEMLNQASFSLPLCSDLKGVIVTLSDDGHLQCSYLGTDPALFQAPKVESRELNYEDLDVELKELQKIIKDVKSQGVWPMTEREDDLKVSAAVSPNFDSVSQATDADVGTDLVPSITVKVTLQSQMALQKAKLSVYVQPPLALTCDHFSFDFMAPETTSTVAFSVYLKRSYAPSELEGNAVVSYFRPTDRNPDGIPRVIQCKFRLPLKLIYLPGQPSKTASHKLTIDTNKSPVSLLSLFPGRTFE</sequence>
<feature type="non-terminal residue" evidence="6">
    <location>
        <position position="309"/>
    </location>
</feature>
<dbReference type="Proteomes" id="UP000515203">
    <property type="component" value="Unplaced"/>
</dbReference>
<dbReference type="PANTHER" id="PTHR20991:SF0">
    <property type="entry name" value="PROTEIN PTHB1"/>
    <property type="match status" value="1"/>
</dbReference>
<dbReference type="OrthoDB" id="10262646at2759"/>
<evidence type="ECO:0000259" key="3">
    <source>
        <dbReference type="Pfam" id="PF14728"/>
    </source>
</evidence>
<feature type="coiled-coil region" evidence="1">
    <location>
        <begin position="112"/>
        <end position="139"/>
    </location>
</feature>
<dbReference type="GO" id="GO:0016020">
    <property type="term" value="C:membrane"/>
    <property type="evidence" value="ECO:0007669"/>
    <property type="project" value="TreeGrafter"/>
</dbReference>
<dbReference type="GO" id="GO:0060271">
    <property type="term" value="P:cilium assembly"/>
    <property type="evidence" value="ECO:0007669"/>
    <property type="project" value="TreeGrafter"/>
</dbReference>
<evidence type="ECO:0000256" key="1">
    <source>
        <dbReference type="SAM" id="Coils"/>
    </source>
</evidence>
<dbReference type="GeneID" id="101567364"/>
<feature type="domain" description="PTHB1 platform" evidence="4">
    <location>
        <begin position="270"/>
        <end position="305"/>
    </location>
</feature>
<dbReference type="InterPro" id="IPR028073">
    <property type="entry name" value="PHTB1_N_dom"/>
</dbReference>
<proteinExistence type="predicted"/>
<dbReference type="RefSeq" id="XP_004648760.2">
    <property type="nucleotide sequence ID" value="XM_004648703.2"/>
</dbReference>